<dbReference type="InterPro" id="IPR010664">
    <property type="entry name" value="LipoPS_assembly_LptC-rel"/>
</dbReference>
<dbReference type="EMBL" id="JBCLPP010000022">
    <property type="protein sequence ID" value="MEY8245712.1"/>
    <property type="molecule type" value="Genomic_DNA"/>
</dbReference>
<evidence type="ECO:0000313" key="2">
    <source>
        <dbReference type="EMBL" id="MEY8245712.1"/>
    </source>
</evidence>
<reference evidence="2 3" key="1">
    <citation type="submission" date="2024-03" db="EMBL/GenBank/DDBJ databases">
        <title>Mouse gut bacterial collection (mGBC) of GemPharmatech.</title>
        <authorList>
            <person name="He Y."/>
            <person name="Dong L."/>
            <person name="Wu D."/>
            <person name="Gao X."/>
            <person name="Lin Z."/>
        </authorList>
    </citation>
    <scope>NUCLEOTIDE SEQUENCE [LARGE SCALE GENOMIC DNA]</scope>
    <source>
        <strain evidence="2 3">54-13</strain>
    </source>
</reference>
<accession>A0ABV4CXK8</accession>
<dbReference type="NCBIfam" id="TIGR04409">
    <property type="entry name" value="LptC_YrbK"/>
    <property type="match status" value="1"/>
</dbReference>
<organism evidence="2 3">
    <name type="scientific">Heminiphilus faecis</name>
    <dbReference type="NCBI Taxonomy" id="2601703"/>
    <lineage>
        <taxon>Bacteria</taxon>
        <taxon>Pseudomonadati</taxon>
        <taxon>Bacteroidota</taxon>
        <taxon>Bacteroidia</taxon>
        <taxon>Bacteroidales</taxon>
        <taxon>Muribaculaceae</taxon>
        <taxon>Heminiphilus</taxon>
    </lineage>
</organism>
<feature type="region of interest" description="Disordered" evidence="1">
    <location>
        <begin position="197"/>
        <end position="252"/>
    </location>
</feature>
<dbReference type="InterPro" id="IPR026265">
    <property type="entry name" value="LptC"/>
</dbReference>
<dbReference type="Pfam" id="PF06835">
    <property type="entry name" value="LptC"/>
    <property type="match status" value="1"/>
</dbReference>
<dbReference type="PROSITE" id="PS51257">
    <property type="entry name" value="PROKAR_LIPOPROTEIN"/>
    <property type="match status" value="1"/>
</dbReference>
<evidence type="ECO:0000313" key="3">
    <source>
        <dbReference type="Proteomes" id="UP001565200"/>
    </source>
</evidence>
<protein>
    <submittedName>
        <fullName evidence="2">LPS export ABC transporter periplasmic protein LptC</fullName>
    </submittedName>
</protein>
<name>A0ABV4CXK8_9BACT</name>
<dbReference type="Proteomes" id="UP001565200">
    <property type="component" value="Unassembled WGS sequence"/>
</dbReference>
<proteinExistence type="predicted"/>
<gene>
    <name evidence="2" type="primary">lptC</name>
    <name evidence="2" type="ORF">AAK873_08825</name>
</gene>
<sequence length="269" mass="30114">MKRNIGTLFSGLHVLPSVILAVAIVITACTEEKTDVIHREVDGNSVPTMTTYNVVTLISDSGVTRYRITAPLWLVFDEAEEPQWRFPEGMFLEKFDDKFSAEATIVCDSATYFKNKGLWRLDGDVNVLNTLNEKFLSQQIFWDQRSRKVYSDSFIHIEKSDRIIEGYGFNSNERMTTYSINKPSGIFPVSDFKGRRDSTAGADSVRPVSETPAPVAAGKATEAKSVPVNSARPLRKAGAKPLRPQSPKLEKNVMLDQATLRTDTFVKKK</sequence>
<dbReference type="RefSeq" id="WP_121698053.1">
    <property type="nucleotide sequence ID" value="NZ_JBCLPP010000022.1"/>
</dbReference>
<comment type="caution">
    <text evidence="2">The sequence shown here is derived from an EMBL/GenBank/DDBJ whole genome shotgun (WGS) entry which is preliminary data.</text>
</comment>
<keyword evidence="3" id="KW-1185">Reference proteome</keyword>
<evidence type="ECO:0000256" key="1">
    <source>
        <dbReference type="SAM" id="MobiDB-lite"/>
    </source>
</evidence>